<dbReference type="Pfam" id="PF06826">
    <property type="entry name" value="Asp-Al_Ex"/>
    <property type="match status" value="2"/>
</dbReference>
<feature type="transmembrane region" description="Helical" evidence="8">
    <location>
        <begin position="497"/>
        <end position="513"/>
    </location>
</feature>
<dbReference type="PROSITE" id="PS51202">
    <property type="entry name" value="RCK_C"/>
    <property type="match status" value="2"/>
</dbReference>
<comment type="subcellular location">
    <subcellularLocation>
        <location evidence="1">Cell membrane</location>
        <topology evidence="1">Multi-pass membrane protein</topology>
    </subcellularLocation>
</comment>
<dbReference type="InterPro" id="IPR006037">
    <property type="entry name" value="RCK_C"/>
</dbReference>
<evidence type="ECO:0000256" key="8">
    <source>
        <dbReference type="SAM" id="Phobius"/>
    </source>
</evidence>
<evidence type="ECO:0000256" key="1">
    <source>
        <dbReference type="ARBA" id="ARBA00004651"/>
    </source>
</evidence>
<dbReference type="AlphaFoldDB" id="A0A6L5XGP6"/>
<feature type="domain" description="RCK C-terminal" evidence="9">
    <location>
        <begin position="281"/>
        <end position="365"/>
    </location>
</feature>
<dbReference type="InterPro" id="IPR050144">
    <property type="entry name" value="AAE_transporter"/>
</dbReference>
<dbReference type="InterPro" id="IPR036721">
    <property type="entry name" value="RCK_C_sf"/>
</dbReference>
<evidence type="ECO:0000256" key="4">
    <source>
        <dbReference type="ARBA" id="ARBA00022475"/>
    </source>
</evidence>
<dbReference type="Gene3D" id="3.30.70.1450">
    <property type="entry name" value="Regulator of K+ conductance, C-terminal domain"/>
    <property type="match status" value="2"/>
</dbReference>
<gene>
    <name evidence="10" type="ORF">FYJ29_13200</name>
</gene>
<evidence type="ECO:0000256" key="2">
    <source>
        <dbReference type="ARBA" id="ARBA00009854"/>
    </source>
</evidence>
<dbReference type="EMBL" id="VULT01000030">
    <property type="protein sequence ID" value="MSS18705.1"/>
    <property type="molecule type" value="Genomic_DNA"/>
</dbReference>
<name>A0A6L5XGP6_9BACT</name>
<dbReference type="Proteomes" id="UP000483362">
    <property type="component" value="Unassembled WGS sequence"/>
</dbReference>
<feature type="transmembrane region" description="Helical" evidence="8">
    <location>
        <begin position="100"/>
        <end position="120"/>
    </location>
</feature>
<keyword evidence="4" id="KW-1003">Cell membrane</keyword>
<feature type="transmembrane region" description="Helical" evidence="8">
    <location>
        <begin position="436"/>
        <end position="455"/>
    </location>
</feature>
<dbReference type="SUPFAM" id="SSF116726">
    <property type="entry name" value="TrkA C-terminal domain-like"/>
    <property type="match status" value="2"/>
</dbReference>
<keyword evidence="3" id="KW-0813">Transport</keyword>
<dbReference type="GO" id="GO:0005886">
    <property type="term" value="C:plasma membrane"/>
    <property type="evidence" value="ECO:0007669"/>
    <property type="project" value="UniProtKB-SubCell"/>
</dbReference>
<feature type="transmembrane region" description="Helical" evidence="8">
    <location>
        <begin position="158"/>
        <end position="180"/>
    </location>
</feature>
<keyword evidence="5 8" id="KW-0812">Transmembrane</keyword>
<keyword evidence="6 8" id="KW-1133">Transmembrane helix</keyword>
<feature type="transmembrane region" description="Helical" evidence="8">
    <location>
        <begin position="467"/>
        <end position="490"/>
    </location>
</feature>
<feature type="transmembrane region" description="Helical" evidence="8">
    <location>
        <begin position="375"/>
        <end position="398"/>
    </location>
</feature>
<dbReference type="Pfam" id="PF02080">
    <property type="entry name" value="TrkA_C"/>
    <property type="match status" value="2"/>
</dbReference>
<accession>A0A6L5XGP6</accession>
<evidence type="ECO:0000256" key="3">
    <source>
        <dbReference type="ARBA" id="ARBA00022448"/>
    </source>
</evidence>
<reference evidence="10 11" key="1">
    <citation type="submission" date="2019-08" db="EMBL/GenBank/DDBJ databases">
        <title>In-depth cultivation of the pig gut microbiome towards novel bacterial diversity and tailored functional studies.</title>
        <authorList>
            <person name="Wylensek D."/>
            <person name="Hitch T.C.A."/>
            <person name="Clavel T."/>
        </authorList>
    </citation>
    <scope>NUCLEOTIDE SEQUENCE [LARGE SCALE GENOMIC DNA]</scope>
    <source>
        <strain evidence="10 11">Oil-RF-744-WCA-WT-10</strain>
    </source>
</reference>
<dbReference type="GO" id="GO:0008324">
    <property type="term" value="F:monoatomic cation transmembrane transporter activity"/>
    <property type="evidence" value="ECO:0007669"/>
    <property type="project" value="InterPro"/>
</dbReference>
<organism evidence="10 11">
    <name type="scientific">Sodaliphilus pleomorphus</name>
    <dbReference type="NCBI Taxonomy" id="2606626"/>
    <lineage>
        <taxon>Bacteria</taxon>
        <taxon>Pseudomonadati</taxon>
        <taxon>Bacteroidota</taxon>
        <taxon>Bacteroidia</taxon>
        <taxon>Bacteroidales</taxon>
        <taxon>Muribaculaceae</taxon>
        <taxon>Sodaliphilus</taxon>
    </lineage>
</organism>
<feature type="transmembrane region" description="Helical" evidence="8">
    <location>
        <begin position="38"/>
        <end position="58"/>
    </location>
</feature>
<keyword evidence="7 8" id="KW-0472">Membrane</keyword>
<protein>
    <submittedName>
        <fullName evidence="10">Putative transporter</fullName>
    </submittedName>
</protein>
<keyword evidence="11" id="KW-1185">Reference proteome</keyword>
<proteinExistence type="inferred from homology"/>
<comment type="caution">
    <text evidence="10">The sequence shown here is derived from an EMBL/GenBank/DDBJ whole genome shotgun (WGS) entry which is preliminary data.</text>
</comment>
<comment type="similarity">
    <text evidence="2">Belongs to the AAE transporter (TC 2.A.81) family.</text>
</comment>
<dbReference type="GO" id="GO:0006813">
    <property type="term" value="P:potassium ion transport"/>
    <property type="evidence" value="ECO:0007669"/>
    <property type="project" value="InterPro"/>
</dbReference>
<dbReference type="NCBIfam" id="NF003007">
    <property type="entry name" value="PRK03818.1"/>
    <property type="match status" value="1"/>
</dbReference>
<feature type="transmembrane region" description="Helical" evidence="8">
    <location>
        <begin position="70"/>
        <end position="88"/>
    </location>
</feature>
<feature type="transmembrane region" description="Helical" evidence="8">
    <location>
        <begin position="12"/>
        <end position="31"/>
    </location>
</feature>
<sequence length="553" mass="59172">MEWILDILSQHSALQAVIILSMICACGLALGKVKILGISLGVTFVFFTGILLGHLGLSIDGQVLLYAEDFGLAIFVYALGVQVGPGFFSSLRKSGVSLTMLALLVVLLGTAFTIAMPAMFHVKLTDAIGIMCGATTNTPALGAAQQTLAQLHQPTSGAALGCALTYPLGVVGVILAILFMHKTVVHKSDIVTSGQEQHDQTYIAAYHVENPGIFGKKVGELASISGAQFIISRLWRGGKVSIPSSDTVLNEGDRLLVITNDDSSATMQVLFGEQEKTDFNKDDIDWNAIDSKLVSRRILVTRPNMNGKRLGDLKLRNHFGVNVTRIFRNGMRLLATPDLHILLGDRITVVGEEASIANVEKILGNAVKDLDEPNLISIFIGLTIGLLVGLIPIAIPGIGTPVRLGLAGGPIIIGILMGAYGPRLHMVTYTTQSANLMMRSLGLSMYLACLGLDSGRDFFATVMRPEGLTWILSGFLLTVIPVLIVGIMALKLMKIDFGTICGMLCGAMANPMALDYALDSLKSDRASVAYTTVYPLCMFVRVILAQLILLAFL</sequence>
<dbReference type="PANTHER" id="PTHR30445">
    <property type="entry name" value="K(+)_H(+) ANTIPORTER SUBUNIT KHTT"/>
    <property type="match status" value="1"/>
</dbReference>
<evidence type="ECO:0000313" key="11">
    <source>
        <dbReference type="Proteomes" id="UP000483362"/>
    </source>
</evidence>
<dbReference type="RefSeq" id="WP_154328132.1">
    <property type="nucleotide sequence ID" value="NZ_CP045696.1"/>
</dbReference>
<feature type="domain" description="RCK C-terminal" evidence="9">
    <location>
        <begin position="188"/>
        <end position="273"/>
    </location>
</feature>
<feature type="transmembrane region" description="Helical" evidence="8">
    <location>
        <begin position="404"/>
        <end position="424"/>
    </location>
</feature>
<evidence type="ECO:0000256" key="6">
    <source>
        <dbReference type="ARBA" id="ARBA00022989"/>
    </source>
</evidence>
<feature type="transmembrane region" description="Helical" evidence="8">
    <location>
        <begin position="533"/>
        <end position="552"/>
    </location>
</feature>
<evidence type="ECO:0000256" key="5">
    <source>
        <dbReference type="ARBA" id="ARBA00022692"/>
    </source>
</evidence>
<dbReference type="PANTHER" id="PTHR30445:SF3">
    <property type="entry name" value="TRANSPORT PROTEIN YIDE-RELATED"/>
    <property type="match status" value="1"/>
</dbReference>
<dbReference type="InterPro" id="IPR006512">
    <property type="entry name" value="YidE_YbjL"/>
</dbReference>
<evidence type="ECO:0000313" key="10">
    <source>
        <dbReference type="EMBL" id="MSS18705.1"/>
    </source>
</evidence>
<evidence type="ECO:0000259" key="9">
    <source>
        <dbReference type="PROSITE" id="PS51202"/>
    </source>
</evidence>
<evidence type="ECO:0000256" key="7">
    <source>
        <dbReference type="ARBA" id="ARBA00023136"/>
    </source>
</evidence>
<dbReference type="NCBIfam" id="TIGR01625">
    <property type="entry name" value="YidE_YbjL_dupl"/>
    <property type="match status" value="2"/>
</dbReference>